<keyword evidence="1" id="KW-0479">Metal-binding</keyword>
<dbReference type="Proteomes" id="UP000007110">
    <property type="component" value="Unassembled WGS sequence"/>
</dbReference>
<keyword evidence="2" id="KW-0547">Nucleotide-binding</keyword>
<dbReference type="PANTHER" id="PTHR10229:SF0">
    <property type="entry name" value="GTP-BINDING PROTEIN 6-RELATED"/>
    <property type="match status" value="1"/>
</dbReference>
<dbReference type="KEGG" id="spu:593681"/>
<keyword evidence="4" id="KW-0342">GTP-binding</keyword>
<keyword evidence="9" id="KW-1185">Reference proteome</keyword>
<dbReference type="InterPro" id="IPR016496">
    <property type="entry name" value="GTPase_HflX"/>
</dbReference>
<dbReference type="InterPro" id="IPR030394">
    <property type="entry name" value="G_HFLX_dom"/>
</dbReference>
<evidence type="ECO:0000313" key="9">
    <source>
        <dbReference type="Proteomes" id="UP000007110"/>
    </source>
</evidence>
<dbReference type="Pfam" id="PF16360">
    <property type="entry name" value="GTP-bdg_M"/>
    <property type="match status" value="1"/>
</dbReference>
<proteinExistence type="predicted"/>
<dbReference type="OMA" id="IDVANKC"/>
<accession>A0A7M7NPJ2</accession>
<dbReference type="CDD" id="cd01878">
    <property type="entry name" value="HflX"/>
    <property type="match status" value="1"/>
</dbReference>
<dbReference type="AlphaFoldDB" id="A0A7M7NPJ2"/>
<dbReference type="FunFam" id="3.40.50.300:FF:000886">
    <property type="entry name" value="Putative GTP-binding protein 6"/>
    <property type="match status" value="1"/>
</dbReference>
<evidence type="ECO:0000256" key="4">
    <source>
        <dbReference type="ARBA" id="ARBA00023134"/>
    </source>
</evidence>
<dbReference type="GO" id="GO:0043022">
    <property type="term" value="F:ribosome binding"/>
    <property type="evidence" value="ECO:0000318"/>
    <property type="project" value="GO_Central"/>
</dbReference>
<evidence type="ECO:0000256" key="1">
    <source>
        <dbReference type="ARBA" id="ARBA00022723"/>
    </source>
</evidence>
<feature type="region of interest" description="Disordered" evidence="6">
    <location>
        <begin position="113"/>
        <end position="138"/>
    </location>
</feature>
<dbReference type="InterPro" id="IPR032305">
    <property type="entry name" value="GTP-bd_M"/>
</dbReference>
<dbReference type="InterPro" id="IPR027417">
    <property type="entry name" value="P-loop_NTPase"/>
</dbReference>
<evidence type="ECO:0000259" key="7">
    <source>
        <dbReference type="PROSITE" id="PS51705"/>
    </source>
</evidence>
<dbReference type="Gene3D" id="3.40.50.300">
    <property type="entry name" value="P-loop containing nucleotide triphosphate hydrolases"/>
    <property type="match status" value="1"/>
</dbReference>
<dbReference type="OrthoDB" id="10268034at2759"/>
<dbReference type="Pfam" id="PF01926">
    <property type="entry name" value="MMR_HSR1"/>
    <property type="match status" value="1"/>
</dbReference>
<organism evidence="8 9">
    <name type="scientific">Strongylocentrotus purpuratus</name>
    <name type="common">Purple sea urchin</name>
    <dbReference type="NCBI Taxonomy" id="7668"/>
    <lineage>
        <taxon>Eukaryota</taxon>
        <taxon>Metazoa</taxon>
        <taxon>Echinodermata</taxon>
        <taxon>Eleutherozoa</taxon>
        <taxon>Echinozoa</taxon>
        <taxon>Echinoidea</taxon>
        <taxon>Euechinoidea</taxon>
        <taxon>Echinacea</taxon>
        <taxon>Camarodonta</taxon>
        <taxon>Echinidea</taxon>
        <taxon>Strongylocentrotidae</taxon>
        <taxon>Strongylocentrotus</taxon>
    </lineage>
</organism>
<keyword evidence="3" id="KW-0460">Magnesium</keyword>
<dbReference type="NCBIfam" id="TIGR03156">
    <property type="entry name" value="GTP_HflX"/>
    <property type="match status" value="1"/>
</dbReference>
<evidence type="ECO:0000256" key="5">
    <source>
        <dbReference type="ARBA" id="ARBA00070394"/>
    </source>
</evidence>
<dbReference type="Pfam" id="PF13167">
    <property type="entry name" value="GTP-bdg_N"/>
    <property type="match status" value="1"/>
</dbReference>
<dbReference type="PANTHER" id="PTHR10229">
    <property type="entry name" value="GTP-BINDING PROTEIN HFLX"/>
    <property type="match status" value="1"/>
</dbReference>
<dbReference type="GeneID" id="593681"/>
<dbReference type="CTD" id="8225"/>
<dbReference type="InterPro" id="IPR042108">
    <property type="entry name" value="GTPase_HflX_N_sf"/>
</dbReference>
<dbReference type="GO" id="GO:0005737">
    <property type="term" value="C:cytoplasm"/>
    <property type="evidence" value="ECO:0000318"/>
    <property type="project" value="GO_Central"/>
</dbReference>
<dbReference type="InterPro" id="IPR006073">
    <property type="entry name" value="GTP-bd"/>
</dbReference>
<reference evidence="9" key="1">
    <citation type="submission" date="2015-02" db="EMBL/GenBank/DDBJ databases">
        <title>Genome sequencing for Strongylocentrotus purpuratus.</title>
        <authorList>
            <person name="Murali S."/>
            <person name="Liu Y."/>
            <person name="Vee V."/>
            <person name="English A."/>
            <person name="Wang M."/>
            <person name="Skinner E."/>
            <person name="Han Y."/>
            <person name="Muzny D.M."/>
            <person name="Worley K.C."/>
            <person name="Gibbs R.A."/>
        </authorList>
    </citation>
    <scope>NUCLEOTIDE SEQUENCE</scope>
</reference>
<dbReference type="GO" id="GO:0046872">
    <property type="term" value="F:metal ion binding"/>
    <property type="evidence" value="ECO:0007669"/>
    <property type="project" value="UniProtKB-KW"/>
</dbReference>
<dbReference type="Gene3D" id="3.40.50.11060">
    <property type="entry name" value="GTPase HflX, N-terminal domain"/>
    <property type="match status" value="1"/>
</dbReference>
<dbReference type="SUPFAM" id="SSF52540">
    <property type="entry name" value="P-loop containing nucleoside triphosphate hydrolases"/>
    <property type="match status" value="1"/>
</dbReference>
<dbReference type="RefSeq" id="XP_030839803.1">
    <property type="nucleotide sequence ID" value="XM_030983943.1"/>
</dbReference>
<evidence type="ECO:0000256" key="2">
    <source>
        <dbReference type="ARBA" id="ARBA00022741"/>
    </source>
</evidence>
<feature type="compositionally biased region" description="Basic and acidic residues" evidence="6">
    <location>
        <begin position="120"/>
        <end position="131"/>
    </location>
</feature>
<dbReference type="InParanoid" id="A0A7M7NPJ2"/>
<reference evidence="8" key="2">
    <citation type="submission" date="2021-01" db="UniProtKB">
        <authorList>
            <consortium name="EnsemblMetazoa"/>
        </authorList>
    </citation>
    <scope>IDENTIFICATION</scope>
</reference>
<evidence type="ECO:0000256" key="3">
    <source>
        <dbReference type="ARBA" id="ARBA00022842"/>
    </source>
</evidence>
<evidence type="ECO:0000256" key="6">
    <source>
        <dbReference type="SAM" id="MobiDB-lite"/>
    </source>
</evidence>
<evidence type="ECO:0000313" key="8">
    <source>
        <dbReference type="EnsemblMetazoa" id="XP_030839803"/>
    </source>
</evidence>
<dbReference type="EnsemblMetazoa" id="XM_030983943">
    <property type="protein sequence ID" value="XP_030839803"/>
    <property type="gene ID" value="LOC593681"/>
</dbReference>
<protein>
    <recommendedName>
        <fullName evidence="5">Putative GTP-binding protein 6</fullName>
    </recommendedName>
</protein>
<dbReference type="FunFam" id="3.40.50.11060:FF:000002">
    <property type="entry name" value="GTP binding protein 6 (putative)"/>
    <property type="match status" value="1"/>
</dbReference>
<feature type="domain" description="Hflx-type G" evidence="7">
    <location>
        <begin position="363"/>
        <end position="529"/>
    </location>
</feature>
<dbReference type="InterPro" id="IPR025121">
    <property type="entry name" value="GTPase_HflX_N"/>
</dbReference>
<sequence>MNIERLRIPARLLYAVLRVPSSMCRNTNRHRHAMCIPFRAFCIQRNITEISNSMRMSAISLTLMNARRSSCFVSSRDYFRYPQIFSSLLSLDDTVQELHCSPTKRCLHQSPVFHRKRKSRTPDENERRFDETTGDGIDEDQEYGEEAIEYANELVNRGHQGLQGHRVLVIQPVIKTERRHKSDSELKMIEAQSLVTTLQNWSLFDSRLMTVKSLSKKYMFGQGTFEELTAQIRSQPDITSVFLNVDRLSGVQKKTMEEEWGLPVYDRYEVVLQIFKEHASSKEAKLQIALAELHFRRSHLHQETFDLDQQSGAQQYIGGGGETLLEKKQRQLRDKEGALRKALEKLKGKRALLRKGRERKHFPHVAVVGYTNAGKTSLIKAMTGDTRLEPRNQLFATLDVTSHAGYLSNRMPVIYVDTVGFISHLPHQLIASFAATLEDVLCADLLVHVRDVSHPESENQKIEVIGVLHDLGVNQHLLDNMIEVNNKIDLLHNKSEFAALDNCYPVSATHGTGLNQLTEVIEVKLVEVTKSVMCDVRIPQAGTHLGWLYKEATVQDVSTIEGDTEHLLVSAVFSCTAYSKFTAKYGNLRPS</sequence>
<name>A0A7M7NPJ2_STRPU</name>
<dbReference type="GO" id="GO:0005525">
    <property type="term" value="F:GTP binding"/>
    <property type="evidence" value="ECO:0007669"/>
    <property type="project" value="UniProtKB-KW"/>
</dbReference>
<dbReference type="PROSITE" id="PS51705">
    <property type="entry name" value="G_HFLX"/>
    <property type="match status" value="1"/>
</dbReference>